<proteinExistence type="predicted"/>
<dbReference type="Gene3D" id="3.40.50.1360">
    <property type="match status" value="1"/>
</dbReference>
<evidence type="ECO:0000313" key="4">
    <source>
        <dbReference type="EMBL" id="HIX01656.1"/>
    </source>
</evidence>
<keyword evidence="1" id="KW-0805">Transcription regulation</keyword>
<dbReference type="Pfam" id="PF08220">
    <property type="entry name" value="HTH_DeoR"/>
    <property type="match status" value="1"/>
</dbReference>
<evidence type="ECO:0000313" key="5">
    <source>
        <dbReference type="Proteomes" id="UP000823963"/>
    </source>
</evidence>
<dbReference type="SUPFAM" id="SSF100950">
    <property type="entry name" value="NagB/RpiA/CoA transferase-like"/>
    <property type="match status" value="1"/>
</dbReference>
<protein>
    <submittedName>
        <fullName evidence="4">DeoR/GlpR family DNA-binding transcription regulator</fullName>
    </submittedName>
</protein>
<evidence type="ECO:0000256" key="1">
    <source>
        <dbReference type="ARBA" id="ARBA00023015"/>
    </source>
</evidence>
<gene>
    <name evidence="4" type="ORF">H9861_02760</name>
</gene>
<reference evidence="4" key="2">
    <citation type="submission" date="2021-04" db="EMBL/GenBank/DDBJ databases">
        <authorList>
            <person name="Gilroy R."/>
        </authorList>
    </citation>
    <scope>NUCLEOTIDE SEQUENCE</scope>
    <source>
        <strain evidence="4">6627</strain>
    </source>
</reference>
<dbReference type="GO" id="GO:0003677">
    <property type="term" value="F:DNA binding"/>
    <property type="evidence" value="ECO:0007669"/>
    <property type="project" value="UniProtKB-KW"/>
</dbReference>
<dbReference type="SMART" id="SM00420">
    <property type="entry name" value="HTH_DEOR"/>
    <property type="match status" value="1"/>
</dbReference>
<dbReference type="InterPro" id="IPR036390">
    <property type="entry name" value="WH_DNA-bd_sf"/>
</dbReference>
<dbReference type="SMART" id="SM01134">
    <property type="entry name" value="DeoRC"/>
    <property type="match status" value="1"/>
</dbReference>
<dbReference type="InterPro" id="IPR001034">
    <property type="entry name" value="DeoR_HTH"/>
</dbReference>
<dbReference type="InterPro" id="IPR050313">
    <property type="entry name" value="Carb_Metab_HTH_regulators"/>
</dbReference>
<comment type="caution">
    <text evidence="4">The sequence shown here is derived from an EMBL/GenBank/DDBJ whole genome shotgun (WGS) entry which is preliminary data.</text>
</comment>
<dbReference type="InterPro" id="IPR037171">
    <property type="entry name" value="NagB/RpiA_transferase-like"/>
</dbReference>
<feature type="domain" description="HTH deoR-type" evidence="3">
    <location>
        <begin position="5"/>
        <end position="60"/>
    </location>
</feature>
<dbReference type="AlphaFoldDB" id="A0A9D1UWF5"/>
<dbReference type="InterPro" id="IPR014036">
    <property type="entry name" value="DeoR-like_C"/>
</dbReference>
<keyword evidence="2" id="KW-0804">Transcription</keyword>
<sequence length="253" mass="27569">MKMLAEERQQIILEMLKTNRIVKVQEICNRTHGSESSVRRDLQALEERGLLERVHGGAKINYALQNEPDMFGKASQHPNAKQAIGKQAATHVNAEDVIFLDAGTSTLAMVDYLPINQGITVVTNGILHASALAECHIQTILVGGKLKATTKAIVGVDAISQLSKLRFNKAFLGINGVHPIDGYTTPDPDEAAIKEYAMAKAQHSFVLADSSKLNEVSFVQVAPLNAATLIVEHASAKLLHPFMKETTVEEVKR</sequence>
<dbReference type="PANTHER" id="PTHR30363:SF56">
    <property type="entry name" value="TRANSCRIPTIONAL REGULATOR, DEOR FAMILY"/>
    <property type="match status" value="1"/>
</dbReference>
<dbReference type="Pfam" id="PF00455">
    <property type="entry name" value="DeoRC"/>
    <property type="match status" value="1"/>
</dbReference>
<organism evidence="4 5">
    <name type="scientific">Candidatus Ligilactobacillus excrementigallinarum</name>
    <dbReference type="NCBI Taxonomy" id="2838641"/>
    <lineage>
        <taxon>Bacteria</taxon>
        <taxon>Bacillati</taxon>
        <taxon>Bacillota</taxon>
        <taxon>Bacilli</taxon>
        <taxon>Lactobacillales</taxon>
        <taxon>Lactobacillaceae</taxon>
        <taxon>Ligilactobacillus</taxon>
    </lineage>
</organism>
<dbReference type="PANTHER" id="PTHR30363">
    <property type="entry name" value="HTH-TYPE TRANSCRIPTIONAL REGULATOR SRLR-RELATED"/>
    <property type="match status" value="1"/>
</dbReference>
<dbReference type="SUPFAM" id="SSF46785">
    <property type="entry name" value="Winged helix' DNA-binding domain"/>
    <property type="match status" value="1"/>
</dbReference>
<accession>A0A9D1UWF5</accession>
<name>A0A9D1UWF5_9LACO</name>
<dbReference type="GO" id="GO:0003700">
    <property type="term" value="F:DNA-binding transcription factor activity"/>
    <property type="evidence" value="ECO:0007669"/>
    <property type="project" value="InterPro"/>
</dbReference>
<reference evidence="4" key="1">
    <citation type="journal article" date="2021" name="PeerJ">
        <title>Extensive microbial diversity within the chicken gut microbiome revealed by metagenomics and culture.</title>
        <authorList>
            <person name="Gilroy R."/>
            <person name="Ravi A."/>
            <person name="Getino M."/>
            <person name="Pursley I."/>
            <person name="Horton D.L."/>
            <person name="Alikhan N.F."/>
            <person name="Baker D."/>
            <person name="Gharbi K."/>
            <person name="Hall N."/>
            <person name="Watson M."/>
            <person name="Adriaenssens E.M."/>
            <person name="Foster-Nyarko E."/>
            <person name="Jarju S."/>
            <person name="Secka A."/>
            <person name="Antonio M."/>
            <person name="Oren A."/>
            <person name="Chaudhuri R.R."/>
            <person name="La Ragione R."/>
            <person name="Hildebrand F."/>
            <person name="Pallen M.J."/>
        </authorList>
    </citation>
    <scope>NUCLEOTIDE SEQUENCE</scope>
    <source>
        <strain evidence="4">6627</strain>
    </source>
</reference>
<dbReference type="PROSITE" id="PS51000">
    <property type="entry name" value="HTH_DEOR_2"/>
    <property type="match status" value="1"/>
</dbReference>
<dbReference type="Proteomes" id="UP000823963">
    <property type="component" value="Unassembled WGS sequence"/>
</dbReference>
<evidence type="ECO:0000259" key="3">
    <source>
        <dbReference type="PROSITE" id="PS51000"/>
    </source>
</evidence>
<dbReference type="InterPro" id="IPR036388">
    <property type="entry name" value="WH-like_DNA-bd_sf"/>
</dbReference>
<dbReference type="EMBL" id="DXFP01000021">
    <property type="protein sequence ID" value="HIX01656.1"/>
    <property type="molecule type" value="Genomic_DNA"/>
</dbReference>
<dbReference type="Gene3D" id="1.10.10.10">
    <property type="entry name" value="Winged helix-like DNA-binding domain superfamily/Winged helix DNA-binding domain"/>
    <property type="match status" value="1"/>
</dbReference>
<dbReference type="PRINTS" id="PR00037">
    <property type="entry name" value="HTHLACR"/>
</dbReference>
<evidence type="ECO:0000256" key="2">
    <source>
        <dbReference type="ARBA" id="ARBA00023163"/>
    </source>
</evidence>
<keyword evidence="4" id="KW-0238">DNA-binding</keyword>